<dbReference type="Gene3D" id="3.10.20.10">
    <property type="match status" value="2"/>
</dbReference>
<name>A0ABW3SM61_9BACT</name>
<organism evidence="2 3">
    <name type="scientific">Pontibacter rugosus</name>
    <dbReference type="NCBI Taxonomy" id="1745966"/>
    <lineage>
        <taxon>Bacteria</taxon>
        <taxon>Pseudomonadati</taxon>
        <taxon>Bacteroidota</taxon>
        <taxon>Cytophagia</taxon>
        <taxon>Cytophagales</taxon>
        <taxon>Hymenobacteraceae</taxon>
        <taxon>Pontibacter</taxon>
    </lineage>
</organism>
<evidence type="ECO:0000313" key="3">
    <source>
        <dbReference type="Proteomes" id="UP001597094"/>
    </source>
</evidence>
<reference evidence="3" key="1">
    <citation type="journal article" date="2019" name="Int. J. Syst. Evol. Microbiol.">
        <title>The Global Catalogue of Microorganisms (GCM) 10K type strain sequencing project: providing services to taxonomists for standard genome sequencing and annotation.</title>
        <authorList>
            <consortium name="The Broad Institute Genomics Platform"/>
            <consortium name="The Broad Institute Genome Sequencing Center for Infectious Disease"/>
            <person name="Wu L."/>
            <person name="Ma J."/>
        </authorList>
    </citation>
    <scope>NUCLEOTIDE SEQUENCE [LARGE SCALE GENOMIC DNA]</scope>
    <source>
        <strain evidence="3">JCM 31319</strain>
    </source>
</reference>
<dbReference type="RefSeq" id="WP_377523824.1">
    <property type="nucleotide sequence ID" value="NZ_JBHTLD010000034.1"/>
</dbReference>
<gene>
    <name evidence="2" type="ORF">ACFQ2O_05795</name>
</gene>
<sequence>MQEPKLFMLMLGCRPAGRNTEQHDVFFGIGNTVKDLIPDIKAFWPEAKGNLHVDAWREVRQVRDFKITVVPQEGAVEESMNSLFFLNLGGYKAGEFEEFHYKMLAVATDKSAAIRQARQTAFYKHTGSKGAASHIDDKYGVDVDELHQVKDILPAHHKQKYQLLIQTGEGTEDELHLGYFKLNKL</sequence>
<accession>A0ABW3SM61</accession>
<dbReference type="EMBL" id="JBHTLD010000034">
    <property type="protein sequence ID" value="MFD1185715.1"/>
    <property type="molecule type" value="Genomic_DNA"/>
</dbReference>
<evidence type="ECO:0000259" key="1">
    <source>
        <dbReference type="Pfam" id="PF07566"/>
    </source>
</evidence>
<keyword evidence="3" id="KW-1185">Reference proteome</keyword>
<dbReference type="Pfam" id="PF07566">
    <property type="entry name" value="DUF1543"/>
    <property type="match status" value="1"/>
</dbReference>
<proteinExistence type="predicted"/>
<comment type="caution">
    <text evidence="2">The sequence shown here is derived from an EMBL/GenBank/DDBJ whole genome shotgun (WGS) entry which is preliminary data.</text>
</comment>
<dbReference type="Proteomes" id="UP001597094">
    <property type="component" value="Unassembled WGS sequence"/>
</dbReference>
<evidence type="ECO:0000313" key="2">
    <source>
        <dbReference type="EMBL" id="MFD1185715.1"/>
    </source>
</evidence>
<dbReference type="InterPro" id="IPR011440">
    <property type="entry name" value="DUF1543"/>
</dbReference>
<protein>
    <submittedName>
        <fullName evidence="2">DUF1543 domain-containing protein</fullName>
    </submittedName>
</protein>
<feature type="domain" description="DUF1543" evidence="1">
    <location>
        <begin position="18"/>
        <end position="69"/>
    </location>
</feature>